<evidence type="ECO:0000313" key="2">
    <source>
        <dbReference type="Proteomes" id="UP000479000"/>
    </source>
</evidence>
<dbReference type="AlphaFoldDB" id="A0A6H5GZS0"/>
<feature type="non-terminal residue" evidence="1">
    <location>
        <position position="83"/>
    </location>
</feature>
<evidence type="ECO:0000313" key="1">
    <source>
        <dbReference type="EMBL" id="CAB0009331.1"/>
    </source>
</evidence>
<accession>A0A6H5GZS0</accession>
<protein>
    <submittedName>
        <fullName evidence="1">Uncharacterized protein</fullName>
    </submittedName>
</protein>
<organism evidence="1 2">
    <name type="scientific">Nesidiocoris tenuis</name>
    <dbReference type="NCBI Taxonomy" id="355587"/>
    <lineage>
        <taxon>Eukaryota</taxon>
        <taxon>Metazoa</taxon>
        <taxon>Ecdysozoa</taxon>
        <taxon>Arthropoda</taxon>
        <taxon>Hexapoda</taxon>
        <taxon>Insecta</taxon>
        <taxon>Pterygota</taxon>
        <taxon>Neoptera</taxon>
        <taxon>Paraneoptera</taxon>
        <taxon>Hemiptera</taxon>
        <taxon>Heteroptera</taxon>
        <taxon>Panheteroptera</taxon>
        <taxon>Cimicomorpha</taxon>
        <taxon>Miridae</taxon>
        <taxon>Dicyphina</taxon>
        <taxon>Nesidiocoris</taxon>
    </lineage>
</organism>
<dbReference type="Proteomes" id="UP000479000">
    <property type="component" value="Unassembled WGS sequence"/>
</dbReference>
<name>A0A6H5GZS0_9HEMI</name>
<reference evidence="1 2" key="1">
    <citation type="submission" date="2020-02" db="EMBL/GenBank/DDBJ databases">
        <authorList>
            <person name="Ferguson B K."/>
        </authorList>
    </citation>
    <scope>NUCLEOTIDE SEQUENCE [LARGE SCALE GENOMIC DNA]</scope>
</reference>
<proteinExistence type="predicted"/>
<dbReference type="EMBL" id="CADCXU010021691">
    <property type="protein sequence ID" value="CAB0009331.1"/>
    <property type="molecule type" value="Genomic_DNA"/>
</dbReference>
<sequence length="83" mass="9253">MFRQEYADFEILSYHPAFPGSHPSGWCVGKTAHIARIVRASNAPYASGRSEICIHANESIPRSSASLAPGTRPPTNLRWRFVR</sequence>
<gene>
    <name evidence="1" type="ORF">NTEN_LOCUS14489</name>
</gene>
<keyword evidence="2" id="KW-1185">Reference proteome</keyword>